<comment type="caution">
    <text evidence="2">The sequence shown here is derived from an EMBL/GenBank/DDBJ whole genome shotgun (WGS) entry which is preliminary data.</text>
</comment>
<dbReference type="EMBL" id="BKCP01005306">
    <property type="protein sequence ID" value="GER37246.1"/>
    <property type="molecule type" value="Genomic_DNA"/>
</dbReference>
<keyword evidence="1" id="KW-0472">Membrane</keyword>
<keyword evidence="1" id="KW-0812">Transmembrane</keyword>
<dbReference type="AlphaFoldDB" id="A0A5A7PX34"/>
<gene>
    <name evidence="2" type="ORF">STAS_13646</name>
</gene>
<feature type="transmembrane region" description="Helical" evidence="1">
    <location>
        <begin position="110"/>
        <end position="129"/>
    </location>
</feature>
<organism evidence="2 3">
    <name type="scientific">Striga asiatica</name>
    <name type="common">Asiatic witchweed</name>
    <name type="synonym">Buchnera asiatica</name>
    <dbReference type="NCBI Taxonomy" id="4170"/>
    <lineage>
        <taxon>Eukaryota</taxon>
        <taxon>Viridiplantae</taxon>
        <taxon>Streptophyta</taxon>
        <taxon>Embryophyta</taxon>
        <taxon>Tracheophyta</taxon>
        <taxon>Spermatophyta</taxon>
        <taxon>Magnoliopsida</taxon>
        <taxon>eudicotyledons</taxon>
        <taxon>Gunneridae</taxon>
        <taxon>Pentapetalae</taxon>
        <taxon>asterids</taxon>
        <taxon>lamiids</taxon>
        <taxon>Lamiales</taxon>
        <taxon>Orobanchaceae</taxon>
        <taxon>Buchnereae</taxon>
        <taxon>Striga</taxon>
    </lineage>
</organism>
<evidence type="ECO:0000313" key="2">
    <source>
        <dbReference type="EMBL" id="GER37246.1"/>
    </source>
</evidence>
<keyword evidence="1" id="KW-1133">Transmembrane helix</keyword>
<evidence type="ECO:0000313" key="3">
    <source>
        <dbReference type="Proteomes" id="UP000325081"/>
    </source>
</evidence>
<dbReference type="Proteomes" id="UP000325081">
    <property type="component" value="Unassembled WGS sequence"/>
</dbReference>
<accession>A0A5A7PX34</accession>
<name>A0A5A7PX34_STRAF</name>
<evidence type="ECO:0000256" key="1">
    <source>
        <dbReference type="SAM" id="Phobius"/>
    </source>
</evidence>
<proteinExistence type="predicted"/>
<feature type="transmembrane region" description="Helical" evidence="1">
    <location>
        <begin position="12"/>
        <end position="30"/>
    </location>
</feature>
<sequence length="195" mass="22844">MESMDTRSLLRCRCYFLGKLSFLILVLLQLSSLDDYGPHTRRDESRITWVYKGLLIQQKVEAVVAAIHCCEFSILENGFLDIFKSEFKHLCTYALYYLKKKKLKQNDSGALVYFQLVFGLLTFAVISLFKDNVLKFHQYTSPFHNIRFVLVVTWKLAMEHFKFSECCLASRMQLISDYESMRHGDSIHETLLNNL</sequence>
<keyword evidence="3" id="KW-1185">Reference proteome</keyword>
<protein>
    <submittedName>
        <fullName evidence="2">DTW domain-containing protein</fullName>
    </submittedName>
</protein>
<reference evidence="3" key="1">
    <citation type="journal article" date="2019" name="Curr. Biol.">
        <title>Genome Sequence of Striga asiatica Provides Insight into the Evolution of Plant Parasitism.</title>
        <authorList>
            <person name="Yoshida S."/>
            <person name="Kim S."/>
            <person name="Wafula E.K."/>
            <person name="Tanskanen J."/>
            <person name="Kim Y.M."/>
            <person name="Honaas L."/>
            <person name="Yang Z."/>
            <person name="Spallek T."/>
            <person name="Conn C.E."/>
            <person name="Ichihashi Y."/>
            <person name="Cheong K."/>
            <person name="Cui S."/>
            <person name="Der J.P."/>
            <person name="Gundlach H."/>
            <person name="Jiao Y."/>
            <person name="Hori C."/>
            <person name="Ishida J.K."/>
            <person name="Kasahara H."/>
            <person name="Kiba T."/>
            <person name="Kim M.S."/>
            <person name="Koo N."/>
            <person name="Laohavisit A."/>
            <person name="Lee Y.H."/>
            <person name="Lumba S."/>
            <person name="McCourt P."/>
            <person name="Mortimer J.C."/>
            <person name="Mutuku J.M."/>
            <person name="Nomura T."/>
            <person name="Sasaki-Sekimoto Y."/>
            <person name="Seto Y."/>
            <person name="Wang Y."/>
            <person name="Wakatake T."/>
            <person name="Sakakibara H."/>
            <person name="Demura T."/>
            <person name="Yamaguchi S."/>
            <person name="Yoneyama K."/>
            <person name="Manabe R.I."/>
            <person name="Nelson D.C."/>
            <person name="Schulman A.H."/>
            <person name="Timko M.P."/>
            <person name="dePamphilis C.W."/>
            <person name="Choi D."/>
            <person name="Shirasu K."/>
        </authorList>
    </citation>
    <scope>NUCLEOTIDE SEQUENCE [LARGE SCALE GENOMIC DNA]</scope>
    <source>
        <strain evidence="3">cv. UVA1</strain>
    </source>
</reference>